<evidence type="ECO:0000313" key="1">
    <source>
        <dbReference type="EMBL" id="TVT38304.1"/>
    </source>
</evidence>
<dbReference type="AlphaFoldDB" id="A0A558BP67"/>
<organism evidence="1 2">
    <name type="scientific">Hymenobacter setariae</name>
    <dbReference type="NCBI Taxonomy" id="2594794"/>
    <lineage>
        <taxon>Bacteria</taxon>
        <taxon>Pseudomonadati</taxon>
        <taxon>Bacteroidota</taxon>
        <taxon>Cytophagia</taxon>
        <taxon>Cytophagales</taxon>
        <taxon>Hymenobacteraceae</taxon>
        <taxon>Hymenobacter</taxon>
    </lineage>
</organism>
<gene>
    <name evidence="1" type="ORF">FNT36_19075</name>
</gene>
<evidence type="ECO:0008006" key="3">
    <source>
        <dbReference type="Google" id="ProtNLM"/>
    </source>
</evidence>
<name>A0A558BP67_9BACT</name>
<proteinExistence type="predicted"/>
<evidence type="ECO:0000313" key="2">
    <source>
        <dbReference type="Proteomes" id="UP000317624"/>
    </source>
</evidence>
<dbReference type="Proteomes" id="UP000317624">
    <property type="component" value="Unassembled WGS sequence"/>
</dbReference>
<reference evidence="1 2" key="1">
    <citation type="submission" date="2019-07" db="EMBL/GenBank/DDBJ databases">
        <title>Hymenobacter sp. straun FUR1 Genome sequencing and assembly.</title>
        <authorList>
            <person name="Chhetri G."/>
        </authorList>
    </citation>
    <scope>NUCLEOTIDE SEQUENCE [LARGE SCALE GENOMIC DNA]</scope>
    <source>
        <strain evidence="1 2">Fur1</strain>
    </source>
</reference>
<dbReference type="OrthoDB" id="885865at2"/>
<accession>A0A558BP67</accession>
<keyword evidence="2" id="KW-1185">Reference proteome</keyword>
<dbReference type="RefSeq" id="WP_144851013.1">
    <property type="nucleotide sequence ID" value="NZ_VMRJ01000005.1"/>
</dbReference>
<protein>
    <recommendedName>
        <fullName evidence="3">TonB-dependent receptor plug domain-containing protein</fullName>
    </recommendedName>
</protein>
<sequence>MKLLLLAYSLLGPPCKVYTTVAASDAWIVATQQLSLKKQVAAVRQRLACDARVRGPVPAAAVCVPCLTAEGQRAFRAAQEKQRQAEANDPRPVGVVLLYMIDGQVVVPADTLRWQPLVARRQIKEVSLLASEKAVAIGGARAQNGMVFITTRQP</sequence>
<comment type="caution">
    <text evidence="1">The sequence shown here is derived from an EMBL/GenBank/DDBJ whole genome shotgun (WGS) entry which is preliminary data.</text>
</comment>
<dbReference type="EMBL" id="VMRJ01000005">
    <property type="protein sequence ID" value="TVT38304.1"/>
    <property type="molecule type" value="Genomic_DNA"/>
</dbReference>